<keyword evidence="4" id="KW-0808">Transferase</keyword>
<dbReference type="Pfam" id="PF00535">
    <property type="entry name" value="Glycos_transf_2"/>
    <property type="match status" value="1"/>
</dbReference>
<proteinExistence type="predicted"/>
<evidence type="ECO:0000313" key="4">
    <source>
        <dbReference type="EMBL" id="HEH34938.1"/>
    </source>
</evidence>
<keyword evidence="1" id="KW-0472">Membrane</keyword>
<dbReference type="CDD" id="cd04179">
    <property type="entry name" value="DPM_DPG-synthase_like"/>
    <property type="match status" value="1"/>
</dbReference>
<feature type="transmembrane region" description="Helical" evidence="1">
    <location>
        <begin position="255"/>
        <end position="279"/>
    </location>
</feature>
<feature type="transmembrane region" description="Helical" evidence="1">
    <location>
        <begin position="216"/>
        <end position="243"/>
    </location>
</feature>
<dbReference type="InterPro" id="IPR058718">
    <property type="entry name" value="Agl6_TM_C"/>
</dbReference>
<feature type="transmembrane region" description="Helical" evidence="1">
    <location>
        <begin position="304"/>
        <end position="326"/>
    </location>
</feature>
<accession>A0A7J2THX0</accession>
<dbReference type="Pfam" id="PF26629">
    <property type="entry name" value="GT2_TM_C"/>
    <property type="match status" value="1"/>
</dbReference>
<reference evidence="4" key="1">
    <citation type="journal article" date="2020" name="mSystems">
        <title>Genome- and Community-Level Interaction Insights into Carbon Utilization and Element Cycling Functions of Hydrothermarchaeota in Hydrothermal Sediment.</title>
        <authorList>
            <person name="Zhou Z."/>
            <person name="Liu Y."/>
            <person name="Xu W."/>
            <person name="Pan J."/>
            <person name="Luo Z.H."/>
            <person name="Li M."/>
        </authorList>
    </citation>
    <scope>NUCLEOTIDE SEQUENCE [LARGE SCALE GENOMIC DNA]</scope>
    <source>
        <strain evidence="4">SpSt-26</strain>
    </source>
</reference>
<feature type="transmembrane region" description="Helical" evidence="1">
    <location>
        <begin position="338"/>
        <end position="359"/>
    </location>
</feature>
<evidence type="ECO:0000259" key="3">
    <source>
        <dbReference type="Pfam" id="PF26629"/>
    </source>
</evidence>
<dbReference type="EMBL" id="DSLA01000035">
    <property type="protein sequence ID" value="HEH34938.1"/>
    <property type="molecule type" value="Genomic_DNA"/>
</dbReference>
<keyword evidence="1" id="KW-0812">Transmembrane</keyword>
<dbReference type="InterPro" id="IPR001173">
    <property type="entry name" value="Glyco_trans_2-like"/>
</dbReference>
<dbReference type="InterPro" id="IPR050256">
    <property type="entry name" value="Glycosyltransferase_2"/>
</dbReference>
<feature type="domain" description="Glycosyltransferase 2-like" evidence="2">
    <location>
        <begin position="4"/>
        <end position="163"/>
    </location>
</feature>
<dbReference type="SUPFAM" id="SSF53448">
    <property type="entry name" value="Nucleotide-diphospho-sugar transferases"/>
    <property type="match status" value="1"/>
</dbReference>
<dbReference type="InterPro" id="IPR029044">
    <property type="entry name" value="Nucleotide-diphossugar_trans"/>
</dbReference>
<feature type="domain" description="Low-salt glycan biosynthesis hexosyltransferase Agl6 C-terminal transmembrane region" evidence="3">
    <location>
        <begin position="274"/>
        <end position="362"/>
    </location>
</feature>
<organism evidence="4">
    <name type="scientific">Archaeoglobus fulgidus</name>
    <dbReference type="NCBI Taxonomy" id="2234"/>
    <lineage>
        <taxon>Archaea</taxon>
        <taxon>Methanobacteriati</taxon>
        <taxon>Methanobacteriota</taxon>
        <taxon>Archaeoglobi</taxon>
        <taxon>Archaeoglobales</taxon>
        <taxon>Archaeoglobaceae</taxon>
        <taxon>Archaeoglobus</taxon>
    </lineage>
</organism>
<evidence type="ECO:0000256" key="1">
    <source>
        <dbReference type="SAM" id="Phobius"/>
    </source>
</evidence>
<keyword evidence="1" id="KW-1133">Transmembrane helix</keyword>
<dbReference type="PANTHER" id="PTHR48090:SF7">
    <property type="entry name" value="RFBJ PROTEIN"/>
    <property type="match status" value="1"/>
</dbReference>
<dbReference type="GO" id="GO:0016740">
    <property type="term" value="F:transferase activity"/>
    <property type="evidence" value="ECO:0007669"/>
    <property type="project" value="UniProtKB-KW"/>
</dbReference>
<name>A0A7J2THX0_ARCFL</name>
<dbReference type="PANTHER" id="PTHR48090">
    <property type="entry name" value="UNDECAPRENYL-PHOSPHATE 4-DEOXY-4-FORMAMIDO-L-ARABINOSE TRANSFERASE-RELATED"/>
    <property type="match status" value="1"/>
</dbReference>
<dbReference type="Gene3D" id="3.90.550.10">
    <property type="entry name" value="Spore Coat Polysaccharide Biosynthesis Protein SpsA, Chain A"/>
    <property type="match status" value="1"/>
</dbReference>
<gene>
    <name evidence="4" type="ORF">ENP88_02040</name>
</gene>
<dbReference type="AlphaFoldDB" id="A0A7J2THX0"/>
<protein>
    <submittedName>
        <fullName evidence="4">Glycosyltransferase</fullName>
    </submittedName>
</protein>
<sequence length="365" mass="40497">MDVSIILPTKNEEGAIGTVLKKCRETMEKSGLCYEIIVVDNSSDKTPDIAEKLGAKIIRGIEGYGSACFEGFRNSSGKILVFMDADGSYNPSQIPELLKPIVNGKADFVLGSRFRGNMEPGSMSLLHRIGNRILTSLLNRFFGLNLSDAHTGMRAIKRDSFAKMQLKCKGMEFATEMIVKAKKIGLRISEVPIGYSKRIGKSKLRTFRDGWRHMRFMLLLSPTILFLVPFAILLFSGIALAGYVLLFEPIRTHTLILSAMLIILSVQLLFFGISSRIYAFKLGLSEKDRIVDTFMSYSFLEKGLAAGIAMILFGVALGYAVIKAWIEAGFGKLSEFNIAIFSMLFIVLGFQTIFSSFFVSTISME</sequence>
<evidence type="ECO:0000259" key="2">
    <source>
        <dbReference type="Pfam" id="PF00535"/>
    </source>
</evidence>
<comment type="caution">
    <text evidence="4">The sequence shown here is derived from an EMBL/GenBank/DDBJ whole genome shotgun (WGS) entry which is preliminary data.</text>
</comment>